<dbReference type="Proteomes" id="UP000434957">
    <property type="component" value="Unassembled WGS sequence"/>
</dbReference>
<gene>
    <name evidence="2" type="ORF">PR002_g2790</name>
    <name evidence="3" type="ORF">PR003_g2997</name>
</gene>
<dbReference type="EMBL" id="QXFT01000099">
    <property type="protein sequence ID" value="KAE9355171.1"/>
    <property type="molecule type" value="Genomic_DNA"/>
</dbReference>
<sequence>MAAVDSAEPVVEAAVVESEEARGQQKQVTAEADVEATEPVVEENALV</sequence>
<accession>A0A6A3NG19</accession>
<reference evidence="2 5" key="1">
    <citation type="submission" date="2018-09" db="EMBL/GenBank/DDBJ databases">
        <title>Genomic investigation of the strawberry pathogen Phytophthora fragariae indicates pathogenicity is determined by transcriptional variation in three key races.</title>
        <authorList>
            <person name="Adams T.M."/>
            <person name="Armitage A.D."/>
            <person name="Sobczyk M.K."/>
            <person name="Bates H.J."/>
            <person name="Dunwell J.M."/>
            <person name="Nellist C.F."/>
            <person name="Harrison R.J."/>
        </authorList>
    </citation>
    <scope>NUCLEOTIDE SEQUENCE [LARGE SCALE GENOMIC DNA]</scope>
    <source>
        <strain evidence="2 5">SCRP324</strain>
        <strain evidence="3 4">SCRP333</strain>
    </source>
</reference>
<evidence type="ECO:0000313" key="4">
    <source>
        <dbReference type="Proteomes" id="UP000434957"/>
    </source>
</evidence>
<dbReference type="EMBL" id="QXFU01000098">
    <property type="protein sequence ID" value="KAE9044425.1"/>
    <property type="molecule type" value="Genomic_DNA"/>
</dbReference>
<name>A0A6A3NG19_9STRA</name>
<evidence type="ECO:0000313" key="5">
    <source>
        <dbReference type="Proteomes" id="UP000435112"/>
    </source>
</evidence>
<dbReference type="AlphaFoldDB" id="A0A6A3NG19"/>
<feature type="compositionally biased region" description="Low complexity" evidence="1">
    <location>
        <begin position="1"/>
        <end position="16"/>
    </location>
</feature>
<proteinExistence type="predicted"/>
<keyword evidence="4" id="KW-1185">Reference proteome</keyword>
<protein>
    <submittedName>
        <fullName evidence="2">Uncharacterized protein</fullName>
    </submittedName>
</protein>
<evidence type="ECO:0000313" key="2">
    <source>
        <dbReference type="EMBL" id="KAE9044425.1"/>
    </source>
</evidence>
<organism evidence="2 5">
    <name type="scientific">Phytophthora rubi</name>
    <dbReference type="NCBI Taxonomy" id="129364"/>
    <lineage>
        <taxon>Eukaryota</taxon>
        <taxon>Sar</taxon>
        <taxon>Stramenopiles</taxon>
        <taxon>Oomycota</taxon>
        <taxon>Peronosporomycetes</taxon>
        <taxon>Peronosporales</taxon>
        <taxon>Peronosporaceae</taxon>
        <taxon>Phytophthora</taxon>
    </lineage>
</organism>
<dbReference type="Proteomes" id="UP000435112">
    <property type="component" value="Unassembled WGS sequence"/>
</dbReference>
<evidence type="ECO:0000256" key="1">
    <source>
        <dbReference type="SAM" id="MobiDB-lite"/>
    </source>
</evidence>
<comment type="caution">
    <text evidence="2">The sequence shown here is derived from an EMBL/GenBank/DDBJ whole genome shotgun (WGS) entry which is preliminary data.</text>
</comment>
<feature type="region of interest" description="Disordered" evidence="1">
    <location>
        <begin position="1"/>
        <end position="47"/>
    </location>
</feature>
<evidence type="ECO:0000313" key="3">
    <source>
        <dbReference type="EMBL" id="KAE9355171.1"/>
    </source>
</evidence>